<dbReference type="RefSeq" id="WP_201688987.1">
    <property type="nucleotide sequence ID" value="NZ_JAEQND010000005.1"/>
</dbReference>
<proteinExistence type="predicted"/>
<dbReference type="EMBL" id="JAEQND010000005">
    <property type="protein sequence ID" value="MBL0425409.1"/>
    <property type="molecule type" value="Genomic_DNA"/>
</dbReference>
<gene>
    <name evidence="2" type="ORF">JI746_09825</name>
</gene>
<protein>
    <recommendedName>
        <fullName evidence="4">ATP-binding protein</fullName>
    </recommendedName>
</protein>
<evidence type="ECO:0000313" key="2">
    <source>
        <dbReference type="EMBL" id="MBL0425409.1"/>
    </source>
</evidence>
<evidence type="ECO:0008006" key="4">
    <source>
        <dbReference type="Google" id="ProtNLM"/>
    </source>
</evidence>
<feature type="compositionally biased region" description="Basic residues" evidence="1">
    <location>
        <begin position="1422"/>
        <end position="1440"/>
    </location>
</feature>
<keyword evidence="3" id="KW-1185">Reference proteome</keyword>
<organism evidence="2 3">
    <name type="scientific">Ramlibacter alkalitolerans</name>
    <dbReference type="NCBI Taxonomy" id="2039631"/>
    <lineage>
        <taxon>Bacteria</taxon>
        <taxon>Pseudomonadati</taxon>
        <taxon>Pseudomonadota</taxon>
        <taxon>Betaproteobacteria</taxon>
        <taxon>Burkholderiales</taxon>
        <taxon>Comamonadaceae</taxon>
        <taxon>Ramlibacter</taxon>
    </lineage>
</organism>
<reference evidence="2 3" key="1">
    <citation type="journal article" date="2017" name="Int. J. Syst. Evol. Microbiol.">
        <title>Ramlibacter alkalitolerans sp. nov., alkali-tolerant bacterium isolated from soil of ginseng.</title>
        <authorList>
            <person name="Lee D.H."/>
            <person name="Cha C.J."/>
        </authorList>
    </citation>
    <scope>NUCLEOTIDE SEQUENCE [LARGE SCALE GENOMIC DNA]</scope>
    <source>
        <strain evidence="2 3">KACC 19305</strain>
    </source>
</reference>
<sequence length="1440" mass="160050">MSTPEYLDLQRTFIEIDPADTEEHDVSGEGRIGWREVLARRASVIRAPANFGKTTEMVEQARRMREQGQHAIFVALRRVRSRGGFEAAVSDTGDDYESFKDWQAATTSPMTVFLDSLDEASPGNDDDLTYWLRQVTAAVNWPANDVRWVISTRPALLTAKVVSDLQRLFGRGKTVTPASTASDQTSPNDAAMDAVFRERVTDPEALAVFRMTELDRNQSIRYLSERLGIDRAPELIALASRRGLGTLVENPGGLATLAEIDLLTRPPESLTEIFERLESSIARKLAADRRIKDAGNEGVELVTESVRRLAAASQLCQLPNIELPQEGLLPSADAISARLIVGSRISEAVLQVLLGAHGFSDVGHHQVKIFPNELPPYLAACHLSGLAKSPELAYRLVAALSWQAPTGESGVDRRLLPVMGWLATLNPHCRAEILKIDPQALAFFGDLRNRSVAPPDAERALRDSVSAIARSNDWPGRGQFRLTSEHYWQAGSTRTLSVILELFHEHGGSNVARDVLLDIAAYSGSDVLRDLVMSSHRGDYHSLLRSTMDADYILELGREEDLEGLAGALLLSAHTPESFASRVVATLGWTYLNARDVVIVLGRYLERGRSAFHLTGDVKEVLVPAASDQQLYWLVRGLVMKASQVRGRQGRRNPSTHMTNERFVEFSAELLAILLRRQHAPTADKLAILCLILFRAIRDAHHGSADVRELKGALKERADVRQAYFAMLVRWAAGTKGDLWQLVYGYGSICVPTDDDVSTLGSEPLRRLVREETARIERMAGQAPRTPQPKDRLQLADTAKAALQASIEAIRSGAALNEFAWLAGWLLHTTRRSRYGEVDFKQLEDRAGHAMAGAVREGLGHFWRSQPPRFKEDEPNSTYHLTAAGLQALHLELGEGKNLPPLSENEVRQAIRYAAFEINGFPKWFWALVRAHEDIAGDELEGLAKAASAGAVSREHAGNLFSALDQAPERIRERLAPLAWQILEGEESDRRGFIVDKMLTATAVAPDAASQTEFEALAWKRVSEPFMGAAAASPQDHATRAEAVSQATVWGSHWLRRHPRSFVERMQGWTAEDAGAAKAFVYALAMELGRDRGALLSGIATETHDGVDALGALYVIALDVVRPTDDAQHADGEVYAIGGRESAQDFRDAFVPAIAEARTQRAYDVLEWLKLKLGDKQRPYFRRVQYHMREAQFARPPLDQRAFEKFERDFEAGITGRVSFDLAVQNALVAVKYDIEHGEHSLRRFFSAVELRALKTDKSGLALESDFQQLLASELKHHARGEFVVQREPETAEHNRRDVHCAKESLDLTASIELKMSERWTLPEYFEALEQQLVGQYMRQRNANTGFLVIVLQRKRTWRCPGTRRALSFDDLVKALQSRADALMRDDSSKFLRVIGINAIQPKNFREARAKRVPSGAASGTRARRASRAKKIGNAKTRAS</sequence>
<comment type="caution">
    <text evidence="2">The sequence shown here is derived from an EMBL/GenBank/DDBJ whole genome shotgun (WGS) entry which is preliminary data.</text>
</comment>
<dbReference type="Proteomes" id="UP000622707">
    <property type="component" value="Unassembled WGS sequence"/>
</dbReference>
<name>A0ABS1JMH0_9BURK</name>
<evidence type="ECO:0000313" key="3">
    <source>
        <dbReference type="Proteomes" id="UP000622707"/>
    </source>
</evidence>
<accession>A0ABS1JMH0</accession>
<feature type="region of interest" description="Disordered" evidence="1">
    <location>
        <begin position="1408"/>
        <end position="1440"/>
    </location>
</feature>
<evidence type="ECO:0000256" key="1">
    <source>
        <dbReference type="SAM" id="MobiDB-lite"/>
    </source>
</evidence>